<reference evidence="1" key="3">
    <citation type="submission" date="2022-01" db="EMBL/GenBank/DDBJ databases">
        <title>Collection of gut derived symbiotic bacterial strains cultured from healthy donors.</title>
        <authorList>
            <person name="Lin H."/>
            <person name="Kohout C."/>
            <person name="Waligurski E."/>
            <person name="Pamer E.G."/>
        </authorList>
    </citation>
    <scope>NUCLEOTIDE SEQUENCE</scope>
    <source>
        <strain evidence="1">DFI.6.55</strain>
    </source>
</reference>
<sequence length="290" mass="32054">MITMKPGDVIIFEAGDSWLSKCIAKLTNSTVSHAAIRYSGDNMIEMGGNGIQLSSCRETAHGGEKAYLLRLSPEKDPAPLIAAAKRYLDEDVQYDYPDLIFFAGLLIYRTVRPTPRWQKITDLILNMACRELDKLLNKVIHKGDVPVMVCSQLVYQCYADCGSGYRIMLKDGLLEAGHPGTICLADMLDDTWGENLRYPSDIFHGNLDLEVLAQECYSALNEPSDDRTLLGSGELRNTINLAADFLDLVEQVLEHSGIDLPVPALFVAPSDLLSHAVNLKQYGTAMVSRL</sequence>
<keyword evidence="3" id="KW-1185">Reference proteome</keyword>
<name>A0AAW5BYW1_9FIRM</name>
<protein>
    <submittedName>
        <fullName evidence="1">Uncharacterized protein</fullName>
    </submittedName>
</protein>
<gene>
    <name evidence="2" type="ORF">G5B36_13425</name>
    <name evidence="1" type="ORF">L0N08_16675</name>
</gene>
<comment type="caution">
    <text evidence="1">The sequence shown here is derived from an EMBL/GenBank/DDBJ whole genome shotgun (WGS) entry which is preliminary data.</text>
</comment>
<dbReference type="RefSeq" id="WP_147325842.1">
    <property type="nucleotide sequence ID" value="NZ_BAABZL010000001.1"/>
</dbReference>
<evidence type="ECO:0000313" key="1">
    <source>
        <dbReference type="EMBL" id="MCG4747062.1"/>
    </source>
</evidence>
<reference evidence="2 3" key="1">
    <citation type="journal article" date="2020" name="Cell Host Microbe">
        <title>Functional and Genomic Variation between Human-Derived Isolates of Lachnospiraceae Reveals Inter- and Intra-Species Diversity.</title>
        <authorList>
            <person name="Sorbara M.T."/>
            <person name="Littmann E.R."/>
            <person name="Fontana E."/>
            <person name="Moody T.U."/>
            <person name="Kohout C.E."/>
            <person name="Gjonbalaj M."/>
            <person name="Eaton V."/>
            <person name="Seok R."/>
            <person name="Leiner I.M."/>
            <person name="Pamer E.G."/>
        </authorList>
    </citation>
    <scope>NUCLEOTIDE SEQUENCE [LARGE SCALE GENOMIC DNA]</scope>
    <source>
        <strain evidence="2 3">MSK.1.17</strain>
    </source>
</reference>
<proteinExistence type="predicted"/>
<dbReference type="AlphaFoldDB" id="A0AAW5BYW1"/>
<dbReference type="InterPro" id="IPR038765">
    <property type="entry name" value="Papain-like_cys_pep_sf"/>
</dbReference>
<dbReference type="Proteomes" id="UP000669239">
    <property type="component" value="Unassembled WGS sequence"/>
</dbReference>
<evidence type="ECO:0000313" key="4">
    <source>
        <dbReference type="Proteomes" id="UP001299608"/>
    </source>
</evidence>
<evidence type="ECO:0000313" key="3">
    <source>
        <dbReference type="Proteomes" id="UP000669239"/>
    </source>
</evidence>
<accession>A0AAW5BYW1</accession>
<dbReference type="EMBL" id="JAKNGE010000020">
    <property type="protein sequence ID" value="MCG4747062.1"/>
    <property type="molecule type" value="Genomic_DNA"/>
</dbReference>
<dbReference type="GeneID" id="97205191"/>
<dbReference type="SUPFAM" id="SSF54001">
    <property type="entry name" value="Cysteine proteinases"/>
    <property type="match status" value="1"/>
</dbReference>
<evidence type="ECO:0000313" key="2">
    <source>
        <dbReference type="EMBL" id="NSJ49692.1"/>
    </source>
</evidence>
<organism evidence="1 4">
    <name type="scientific">Enterocloster aldenensis</name>
    <dbReference type="NCBI Taxonomy" id="358742"/>
    <lineage>
        <taxon>Bacteria</taxon>
        <taxon>Bacillati</taxon>
        <taxon>Bacillota</taxon>
        <taxon>Clostridia</taxon>
        <taxon>Lachnospirales</taxon>
        <taxon>Lachnospiraceae</taxon>
        <taxon>Enterocloster</taxon>
    </lineage>
</organism>
<dbReference type="Proteomes" id="UP001299608">
    <property type="component" value="Unassembled WGS sequence"/>
</dbReference>
<dbReference type="EMBL" id="JAAITT010000017">
    <property type="protein sequence ID" value="NSJ49692.1"/>
    <property type="molecule type" value="Genomic_DNA"/>
</dbReference>
<reference evidence="2" key="2">
    <citation type="submission" date="2020-02" db="EMBL/GenBank/DDBJ databases">
        <authorList>
            <person name="Littmann E."/>
            <person name="Sorbara M."/>
        </authorList>
    </citation>
    <scope>NUCLEOTIDE SEQUENCE</scope>
    <source>
        <strain evidence="2">MSK.1.17</strain>
    </source>
</reference>
<dbReference type="Gene3D" id="3.90.1720.10">
    <property type="entry name" value="endopeptidase domain like (from Nostoc punctiforme)"/>
    <property type="match status" value="1"/>
</dbReference>